<dbReference type="InterPro" id="IPR002781">
    <property type="entry name" value="TM_pro_TauE-like"/>
</dbReference>
<evidence type="ECO:0000256" key="7">
    <source>
        <dbReference type="ARBA" id="ARBA00023136"/>
    </source>
</evidence>
<feature type="transmembrane region" description="Helical" evidence="8">
    <location>
        <begin position="32"/>
        <end position="57"/>
    </location>
</feature>
<feature type="transmembrane region" description="Helical" evidence="8">
    <location>
        <begin position="103"/>
        <end position="121"/>
    </location>
</feature>
<evidence type="ECO:0000256" key="4">
    <source>
        <dbReference type="ARBA" id="ARBA00022475"/>
    </source>
</evidence>
<keyword evidence="7 8" id="KW-0472">Membrane</keyword>
<sequence length="250" mass="26177">MDLLDPAILLPALAIALLAGVIKGLSGFAMPMILISGLSTFLPPQTALAGLILPTLVTNGMQALRQGPRAAWETMRRFAVFLVAGGILLVISAQLVAVLPPRALYLLIGVPITAFAVMLLAGWQPRLSAANRVVEALVGGFSGFVGGLSGVWGPPTVAYLTAIDTPKRDHVRIQGVIYGLGALALLGAHVQSGVVRAETMPFSVALLVPAILGMLMGQRVQDQIDQAQFKRVVLAVLLIAGLNLVRRGLT</sequence>
<evidence type="ECO:0000313" key="9">
    <source>
        <dbReference type="EMBL" id="SHI84829.1"/>
    </source>
</evidence>
<gene>
    <name evidence="9" type="ORF">SAMN05444417_1998</name>
</gene>
<evidence type="ECO:0000313" key="10">
    <source>
        <dbReference type="Proteomes" id="UP000184292"/>
    </source>
</evidence>
<evidence type="ECO:0000256" key="2">
    <source>
        <dbReference type="ARBA" id="ARBA00009142"/>
    </source>
</evidence>
<name>A0A1M6EHF5_9RHOB</name>
<dbReference type="OrthoDB" id="9800873at2"/>
<reference evidence="9 10" key="1">
    <citation type="submission" date="2016-11" db="EMBL/GenBank/DDBJ databases">
        <authorList>
            <person name="Jaros S."/>
            <person name="Januszkiewicz K."/>
            <person name="Wedrychowicz H."/>
        </authorList>
    </citation>
    <scope>NUCLEOTIDE SEQUENCE [LARGE SCALE GENOMIC DNA]</scope>
    <source>
        <strain evidence="9 10">DSM 100565</strain>
    </source>
</reference>
<comment type="subcellular location">
    <subcellularLocation>
        <location evidence="1 8">Cell membrane</location>
        <topology evidence="1 8">Multi-pass membrane protein</topology>
    </subcellularLocation>
</comment>
<keyword evidence="5 8" id="KW-0812">Transmembrane</keyword>
<keyword evidence="10" id="KW-1185">Reference proteome</keyword>
<dbReference type="GO" id="GO:0005886">
    <property type="term" value="C:plasma membrane"/>
    <property type="evidence" value="ECO:0007669"/>
    <property type="project" value="UniProtKB-SubCell"/>
</dbReference>
<feature type="transmembrane region" description="Helical" evidence="8">
    <location>
        <begin position="202"/>
        <end position="220"/>
    </location>
</feature>
<evidence type="ECO:0000256" key="6">
    <source>
        <dbReference type="ARBA" id="ARBA00022989"/>
    </source>
</evidence>
<feature type="transmembrane region" description="Helical" evidence="8">
    <location>
        <begin position="173"/>
        <end position="190"/>
    </location>
</feature>
<evidence type="ECO:0000256" key="1">
    <source>
        <dbReference type="ARBA" id="ARBA00004651"/>
    </source>
</evidence>
<comment type="similarity">
    <text evidence="2 8">Belongs to the 4-toluene sulfonate uptake permease (TSUP) (TC 2.A.102) family.</text>
</comment>
<dbReference type="InterPro" id="IPR052017">
    <property type="entry name" value="TSUP"/>
</dbReference>
<keyword evidence="3" id="KW-0813">Transport</keyword>
<accession>A0A1M6EHF5</accession>
<dbReference type="AlphaFoldDB" id="A0A1M6EHF5"/>
<dbReference type="PANTHER" id="PTHR30269:SF32">
    <property type="entry name" value="MEMBRANE TRANSPORTER PROTEIN-RELATED"/>
    <property type="match status" value="1"/>
</dbReference>
<evidence type="ECO:0000256" key="8">
    <source>
        <dbReference type="RuleBase" id="RU363041"/>
    </source>
</evidence>
<evidence type="ECO:0000256" key="3">
    <source>
        <dbReference type="ARBA" id="ARBA00022448"/>
    </source>
</evidence>
<dbReference type="STRING" id="1447782.SAMN05444417_1998"/>
<dbReference type="Pfam" id="PF01925">
    <property type="entry name" value="TauE"/>
    <property type="match status" value="1"/>
</dbReference>
<keyword evidence="4 8" id="KW-1003">Cell membrane</keyword>
<organism evidence="9 10">
    <name type="scientific">Wenxinia saemankumensis</name>
    <dbReference type="NCBI Taxonomy" id="1447782"/>
    <lineage>
        <taxon>Bacteria</taxon>
        <taxon>Pseudomonadati</taxon>
        <taxon>Pseudomonadota</taxon>
        <taxon>Alphaproteobacteria</taxon>
        <taxon>Rhodobacterales</taxon>
        <taxon>Roseobacteraceae</taxon>
        <taxon>Wenxinia</taxon>
    </lineage>
</organism>
<dbReference type="PANTHER" id="PTHR30269">
    <property type="entry name" value="TRANSMEMBRANE PROTEIN YFCA"/>
    <property type="match status" value="1"/>
</dbReference>
<dbReference type="Proteomes" id="UP000184292">
    <property type="component" value="Unassembled WGS sequence"/>
</dbReference>
<protein>
    <recommendedName>
        <fullName evidence="8">Probable membrane transporter protein</fullName>
    </recommendedName>
</protein>
<proteinExistence type="inferred from homology"/>
<feature type="transmembrane region" description="Helical" evidence="8">
    <location>
        <begin position="232"/>
        <end position="249"/>
    </location>
</feature>
<dbReference type="EMBL" id="FQYO01000003">
    <property type="protein sequence ID" value="SHI84829.1"/>
    <property type="molecule type" value="Genomic_DNA"/>
</dbReference>
<dbReference type="RefSeq" id="WP_073329370.1">
    <property type="nucleotide sequence ID" value="NZ_FQYO01000003.1"/>
</dbReference>
<keyword evidence="6 8" id="KW-1133">Transmembrane helix</keyword>
<feature type="transmembrane region" description="Helical" evidence="8">
    <location>
        <begin position="7"/>
        <end position="26"/>
    </location>
</feature>
<evidence type="ECO:0000256" key="5">
    <source>
        <dbReference type="ARBA" id="ARBA00022692"/>
    </source>
</evidence>
<feature type="transmembrane region" description="Helical" evidence="8">
    <location>
        <begin position="78"/>
        <end position="97"/>
    </location>
</feature>
<feature type="transmembrane region" description="Helical" evidence="8">
    <location>
        <begin position="133"/>
        <end position="153"/>
    </location>
</feature>